<dbReference type="GO" id="GO:0016787">
    <property type="term" value="F:hydrolase activity"/>
    <property type="evidence" value="ECO:0007669"/>
    <property type="project" value="UniProtKB-KW"/>
</dbReference>
<accession>A0ABW6UQM2</accession>
<keyword evidence="4" id="KW-0378">Hydrolase</keyword>
<reference evidence="4 5" key="1">
    <citation type="submission" date="2024-10" db="EMBL/GenBank/DDBJ databases">
        <title>The Natural Products Discovery Center: Release of the First 8490 Sequenced Strains for Exploring Actinobacteria Biosynthetic Diversity.</title>
        <authorList>
            <person name="Kalkreuter E."/>
            <person name="Kautsar S.A."/>
            <person name="Yang D."/>
            <person name="Bader C.D."/>
            <person name="Teijaro C.N."/>
            <person name="Fluegel L."/>
            <person name="Davis C.M."/>
            <person name="Simpson J.R."/>
            <person name="Lauterbach L."/>
            <person name="Steele A.D."/>
            <person name="Gui C."/>
            <person name="Meng S."/>
            <person name="Li G."/>
            <person name="Viehrig K."/>
            <person name="Ye F."/>
            <person name="Su P."/>
            <person name="Kiefer A.F."/>
            <person name="Nichols A."/>
            <person name="Cepeda A.J."/>
            <person name="Yan W."/>
            <person name="Fan B."/>
            <person name="Jiang Y."/>
            <person name="Adhikari A."/>
            <person name="Zheng C.-J."/>
            <person name="Schuster L."/>
            <person name="Cowan T.M."/>
            <person name="Smanski M.J."/>
            <person name="Chevrette M.G."/>
            <person name="De Carvalho L.P.S."/>
            <person name="Shen B."/>
        </authorList>
    </citation>
    <scope>NUCLEOTIDE SEQUENCE [LARGE SCALE GENOMIC DNA]</scope>
    <source>
        <strain evidence="4 5">NPDC001390</strain>
    </source>
</reference>
<name>A0ABW6UQM2_9ACTN</name>
<dbReference type="InterPro" id="IPR050491">
    <property type="entry name" value="AmpC-like"/>
</dbReference>
<feature type="signal peptide" evidence="2">
    <location>
        <begin position="1"/>
        <end position="26"/>
    </location>
</feature>
<dbReference type="EC" id="3.-.-.-" evidence="4"/>
<evidence type="ECO:0000313" key="4">
    <source>
        <dbReference type="EMBL" id="MFF4525671.1"/>
    </source>
</evidence>
<sequence length="432" mass="45904">MPPRSRLAVALASVLALGVAAGPAVAAPSPVTRPPARCDTTGPNHTALCDAISGLPDDDATAALVRVGGTSGTWRGTSGVRDLTTNRPALENGRFRAGSTTKVVTAAMVLQLAAEGRVDLDEDVETYLPGLLPDTFKEPVTVRHLLTFTSGLKPGKGLGPVDGEGYENRYVTLTPEEVVASSVAQGPDFGPGDEQQYRNIDYTVLGLLIERVTGDSYEHQAYVRVLKPVGMRHTSFPGGPDPRIHGPHNRGYQLLADGRLVDATEWNMSDRWAAGDMISTTADLERFLVALFSGQVVPEPQLKEMFTVPDIPGATMSAGLKLEKLPNGRQVWVRTGARPGYSTVIAATRDLSLTLVYSVNATDAKSEDMNPVAVRIIQAALGQGRRAWSPHPSGSSSGMCRTPGRLSSSSPGSKRHMPTTCQNSPVTSPSYL</sequence>
<feature type="region of interest" description="Disordered" evidence="1">
    <location>
        <begin position="385"/>
        <end position="432"/>
    </location>
</feature>
<evidence type="ECO:0000259" key="3">
    <source>
        <dbReference type="Pfam" id="PF00144"/>
    </source>
</evidence>
<dbReference type="InterPro" id="IPR001466">
    <property type="entry name" value="Beta-lactam-related"/>
</dbReference>
<dbReference type="SUPFAM" id="SSF56601">
    <property type="entry name" value="beta-lactamase/transpeptidase-like"/>
    <property type="match status" value="1"/>
</dbReference>
<feature type="compositionally biased region" description="Polar residues" evidence="1">
    <location>
        <begin position="419"/>
        <end position="432"/>
    </location>
</feature>
<keyword evidence="2" id="KW-0732">Signal</keyword>
<dbReference type="RefSeq" id="WP_387891058.1">
    <property type="nucleotide sequence ID" value="NZ_JBIAWJ010000019.1"/>
</dbReference>
<dbReference type="PANTHER" id="PTHR46825">
    <property type="entry name" value="D-ALANYL-D-ALANINE-CARBOXYPEPTIDASE/ENDOPEPTIDASE AMPH"/>
    <property type="match status" value="1"/>
</dbReference>
<feature type="chain" id="PRO_5045065539" evidence="2">
    <location>
        <begin position="27"/>
        <end position="432"/>
    </location>
</feature>
<protein>
    <submittedName>
        <fullName evidence="4">Serine hydrolase domain-containing protein</fullName>
        <ecNumber evidence="4">3.-.-.-</ecNumber>
    </submittedName>
</protein>
<evidence type="ECO:0000313" key="5">
    <source>
        <dbReference type="Proteomes" id="UP001602058"/>
    </source>
</evidence>
<dbReference type="PANTHER" id="PTHR46825:SF7">
    <property type="entry name" value="D-ALANYL-D-ALANINE CARBOXYPEPTIDASE"/>
    <property type="match status" value="1"/>
</dbReference>
<proteinExistence type="predicted"/>
<feature type="compositionally biased region" description="Polar residues" evidence="1">
    <location>
        <begin position="392"/>
        <end position="412"/>
    </location>
</feature>
<dbReference type="InterPro" id="IPR012338">
    <property type="entry name" value="Beta-lactam/transpept-like"/>
</dbReference>
<dbReference type="Pfam" id="PF00144">
    <property type="entry name" value="Beta-lactamase"/>
    <property type="match status" value="1"/>
</dbReference>
<dbReference type="Proteomes" id="UP001602058">
    <property type="component" value="Unassembled WGS sequence"/>
</dbReference>
<gene>
    <name evidence="4" type="ORF">ACFY1D_30225</name>
</gene>
<organism evidence="4 5">
    <name type="scientific">Streptomyces bluensis</name>
    <dbReference type="NCBI Taxonomy" id="33897"/>
    <lineage>
        <taxon>Bacteria</taxon>
        <taxon>Bacillati</taxon>
        <taxon>Actinomycetota</taxon>
        <taxon>Actinomycetes</taxon>
        <taxon>Kitasatosporales</taxon>
        <taxon>Streptomycetaceae</taxon>
        <taxon>Streptomyces</taxon>
    </lineage>
</organism>
<dbReference type="Gene3D" id="3.40.710.10">
    <property type="entry name" value="DD-peptidase/beta-lactamase superfamily"/>
    <property type="match status" value="1"/>
</dbReference>
<dbReference type="EMBL" id="JBIAWJ010000019">
    <property type="protein sequence ID" value="MFF4525671.1"/>
    <property type="molecule type" value="Genomic_DNA"/>
</dbReference>
<keyword evidence="5" id="KW-1185">Reference proteome</keyword>
<feature type="domain" description="Beta-lactamase-related" evidence="3">
    <location>
        <begin position="73"/>
        <end position="374"/>
    </location>
</feature>
<evidence type="ECO:0000256" key="1">
    <source>
        <dbReference type="SAM" id="MobiDB-lite"/>
    </source>
</evidence>
<comment type="caution">
    <text evidence="4">The sequence shown here is derived from an EMBL/GenBank/DDBJ whole genome shotgun (WGS) entry which is preliminary data.</text>
</comment>
<evidence type="ECO:0000256" key="2">
    <source>
        <dbReference type="SAM" id="SignalP"/>
    </source>
</evidence>